<organism evidence="1 2">
    <name type="scientific">Moritella viscosa</name>
    <dbReference type="NCBI Taxonomy" id="80854"/>
    <lineage>
        <taxon>Bacteria</taxon>
        <taxon>Pseudomonadati</taxon>
        <taxon>Pseudomonadota</taxon>
        <taxon>Gammaproteobacteria</taxon>
        <taxon>Alteromonadales</taxon>
        <taxon>Moritellaceae</taxon>
        <taxon>Moritella</taxon>
    </lineage>
</organism>
<name>A0A1L0C4Z3_9GAMM</name>
<evidence type="ECO:0000313" key="1">
    <source>
        <dbReference type="EMBL" id="SGY92317.1"/>
    </source>
</evidence>
<dbReference type="EMBL" id="FPLD01000043">
    <property type="protein sequence ID" value="SGY92317.1"/>
    <property type="molecule type" value="Genomic_DNA"/>
</dbReference>
<reference evidence="1 2" key="1">
    <citation type="submission" date="2016-11" db="EMBL/GenBank/DDBJ databases">
        <authorList>
            <person name="Jaros S."/>
            <person name="Januszkiewicz K."/>
            <person name="Wedrychowicz H."/>
        </authorList>
    </citation>
    <scope>NUCLEOTIDE SEQUENCE [LARGE SCALE GENOMIC DNA]</scope>
    <source>
        <strain evidence="1">NVI 5450</strain>
    </source>
</reference>
<proteinExistence type="predicted"/>
<sequence>MKELQIDAENFVIDASAQDTVKNNEEVVVYLLTLIQNDTGEEAPS</sequence>
<evidence type="ECO:0000313" key="2">
    <source>
        <dbReference type="Proteomes" id="UP000183794"/>
    </source>
</evidence>
<dbReference type="Proteomes" id="UP000183794">
    <property type="component" value="Unassembled WGS sequence"/>
</dbReference>
<protein>
    <submittedName>
        <fullName evidence="1">Uncharacterized protein</fullName>
    </submittedName>
</protein>
<accession>A0A1L0C4Z3</accession>
<dbReference type="RefSeq" id="WP_175545872.1">
    <property type="nucleotide sequence ID" value="NZ_FPLD01000043.1"/>
</dbReference>
<dbReference type="AlphaFoldDB" id="A0A1L0C4Z3"/>
<gene>
    <name evidence="1" type="ORF">NVI5450_1346</name>
</gene>